<evidence type="ECO:0000313" key="1">
    <source>
        <dbReference type="EMBL" id="KAH7688397.1"/>
    </source>
</evidence>
<dbReference type="EMBL" id="CM037013">
    <property type="protein sequence ID" value="KAH7688397.1"/>
    <property type="molecule type" value="Genomic_DNA"/>
</dbReference>
<gene>
    <name evidence="1" type="ORF">IHE45_03G031200</name>
</gene>
<keyword evidence="1" id="KW-0012">Acyltransferase</keyword>
<reference evidence="2" key="1">
    <citation type="journal article" date="2022" name="Nat. Commun.">
        <title>Chromosome evolution and the genetic basis of agronomically important traits in greater yam.</title>
        <authorList>
            <person name="Bredeson J.V."/>
            <person name="Lyons J.B."/>
            <person name="Oniyinde I.O."/>
            <person name="Okereke N.R."/>
            <person name="Kolade O."/>
            <person name="Nnabue I."/>
            <person name="Nwadili C.O."/>
            <person name="Hribova E."/>
            <person name="Parker M."/>
            <person name="Nwogha J."/>
            <person name="Shu S."/>
            <person name="Carlson J."/>
            <person name="Kariba R."/>
            <person name="Muthemba S."/>
            <person name="Knop K."/>
            <person name="Barton G.J."/>
            <person name="Sherwood A.V."/>
            <person name="Lopez-Montes A."/>
            <person name="Asiedu R."/>
            <person name="Jamnadass R."/>
            <person name="Muchugi A."/>
            <person name="Goodstein D."/>
            <person name="Egesi C.N."/>
            <person name="Featherston J."/>
            <person name="Asfaw A."/>
            <person name="Simpson G.G."/>
            <person name="Dolezel J."/>
            <person name="Hendre P.S."/>
            <person name="Van Deynze A."/>
            <person name="Kumar P.L."/>
            <person name="Obidiegwu J.E."/>
            <person name="Bhattacharjee R."/>
            <person name="Rokhsar D.S."/>
        </authorList>
    </citation>
    <scope>NUCLEOTIDE SEQUENCE [LARGE SCALE GENOMIC DNA]</scope>
    <source>
        <strain evidence="2">cv. TDa95/00328</strain>
    </source>
</reference>
<evidence type="ECO:0000313" key="2">
    <source>
        <dbReference type="Proteomes" id="UP000827976"/>
    </source>
</evidence>
<sequence>MHHSLIDGVSALHFINAWSEIPRGLDIISVPPFLDHTVLRARSPPKVSFDHIEYTNDGIYTMLTSPPPADLVGLEECETAILTISKDQLDTLKYGFNGERNLSTFKAVAVHVWRTACKARELHDEQYTRFFLAADVRARLKPQLPMGYLGNAVMRISCHLIVGDLVSKPLELGVSRIEETIKSLDDEYIRSLVDLLEIVEGDKKKAWGSRTIKMTDLFFISWLALPLYEADFRWGKPWFMGNASMRLPGQVFVMHSGPRSSGGVSVVIAFESADMARFKEIFYRDLDVEDVIEDSLVAEGMEVHDGQLLSMGAAVIG</sequence>
<keyword evidence="1" id="KW-0808">Transferase</keyword>
<name>A0ACB7WK09_DIOAL</name>
<proteinExistence type="predicted"/>
<comment type="caution">
    <text evidence="1">The sequence shown here is derived from an EMBL/GenBank/DDBJ whole genome shotgun (WGS) entry which is preliminary data.</text>
</comment>
<protein>
    <submittedName>
        <fullName evidence="1">Transferase protein</fullName>
        <ecNumber evidence="1">2.3.1.99</ecNumber>
    </submittedName>
</protein>
<dbReference type="EC" id="2.3.1.99" evidence="1"/>
<accession>A0ACB7WK09</accession>
<dbReference type="Proteomes" id="UP000827976">
    <property type="component" value="Chromosome 3"/>
</dbReference>
<organism evidence="1 2">
    <name type="scientific">Dioscorea alata</name>
    <name type="common">Purple yam</name>
    <dbReference type="NCBI Taxonomy" id="55571"/>
    <lineage>
        <taxon>Eukaryota</taxon>
        <taxon>Viridiplantae</taxon>
        <taxon>Streptophyta</taxon>
        <taxon>Embryophyta</taxon>
        <taxon>Tracheophyta</taxon>
        <taxon>Spermatophyta</taxon>
        <taxon>Magnoliopsida</taxon>
        <taxon>Liliopsida</taxon>
        <taxon>Dioscoreales</taxon>
        <taxon>Dioscoreaceae</taxon>
        <taxon>Dioscorea</taxon>
    </lineage>
</organism>
<keyword evidence="2" id="KW-1185">Reference proteome</keyword>